<feature type="region of interest" description="Disordered" evidence="1">
    <location>
        <begin position="269"/>
        <end position="314"/>
    </location>
</feature>
<dbReference type="InterPro" id="IPR012337">
    <property type="entry name" value="RNaseH-like_sf"/>
</dbReference>
<comment type="caution">
    <text evidence="3">The sequence shown here is derived from an EMBL/GenBank/DDBJ whole genome shotgun (WGS) entry which is preliminary data.</text>
</comment>
<dbReference type="PANTHER" id="PTHR42648:SF26">
    <property type="entry name" value="INTEGRASE CATALYTIC DOMAIN-CONTAINING PROTEIN"/>
    <property type="match status" value="1"/>
</dbReference>
<dbReference type="InterPro" id="IPR057670">
    <property type="entry name" value="SH3_retrovirus"/>
</dbReference>
<dbReference type="PANTHER" id="PTHR42648">
    <property type="entry name" value="TRANSPOSASE, PUTATIVE-RELATED"/>
    <property type="match status" value="1"/>
</dbReference>
<dbReference type="SUPFAM" id="SSF53098">
    <property type="entry name" value="Ribonuclease H-like"/>
    <property type="match status" value="1"/>
</dbReference>
<proteinExistence type="predicted"/>
<evidence type="ECO:0000259" key="2">
    <source>
        <dbReference type="PROSITE" id="PS50994"/>
    </source>
</evidence>
<dbReference type="Gene3D" id="3.30.420.10">
    <property type="entry name" value="Ribonuclease H-like superfamily/Ribonuclease H"/>
    <property type="match status" value="1"/>
</dbReference>
<dbReference type="InterPro" id="IPR036397">
    <property type="entry name" value="RNaseH_sf"/>
</dbReference>
<dbReference type="InterPro" id="IPR039537">
    <property type="entry name" value="Retrotran_Ty1/copia-like"/>
</dbReference>
<dbReference type="GO" id="GO:0003676">
    <property type="term" value="F:nucleic acid binding"/>
    <property type="evidence" value="ECO:0007669"/>
    <property type="project" value="InterPro"/>
</dbReference>
<dbReference type="InterPro" id="IPR001584">
    <property type="entry name" value="Integrase_cat-core"/>
</dbReference>
<evidence type="ECO:0000256" key="1">
    <source>
        <dbReference type="SAM" id="MobiDB-lite"/>
    </source>
</evidence>
<accession>A0AAV0FGD4</accession>
<evidence type="ECO:0000313" key="4">
    <source>
        <dbReference type="Proteomes" id="UP001152523"/>
    </source>
</evidence>
<dbReference type="Proteomes" id="UP001152523">
    <property type="component" value="Unassembled WGS sequence"/>
</dbReference>
<dbReference type="GO" id="GO:0015074">
    <property type="term" value="P:DNA integration"/>
    <property type="evidence" value="ECO:0007669"/>
    <property type="project" value="InterPro"/>
</dbReference>
<reference evidence="3" key="1">
    <citation type="submission" date="2022-07" db="EMBL/GenBank/DDBJ databases">
        <authorList>
            <person name="Macas J."/>
            <person name="Novak P."/>
            <person name="Neumann P."/>
        </authorList>
    </citation>
    <scope>NUCLEOTIDE SEQUENCE</scope>
</reference>
<dbReference type="PROSITE" id="PS50994">
    <property type="entry name" value="INTEGRASE"/>
    <property type="match status" value="1"/>
</dbReference>
<evidence type="ECO:0000313" key="3">
    <source>
        <dbReference type="EMBL" id="CAH9134641.1"/>
    </source>
</evidence>
<feature type="domain" description="Integrase catalytic" evidence="2">
    <location>
        <begin position="4"/>
        <end position="169"/>
    </location>
</feature>
<dbReference type="Pfam" id="PF25597">
    <property type="entry name" value="SH3_retrovirus"/>
    <property type="match status" value="1"/>
</dbReference>
<dbReference type="AlphaFoldDB" id="A0AAV0FGD4"/>
<feature type="non-terminal residue" evidence="3">
    <location>
        <position position="314"/>
    </location>
</feature>
<feature type="compositionally biased region" description="Pro residues" evidence="1">
    <location>
        <begin position="269"/>
        <end position="278"/>
    </location>
</feature>
<dbReference type="Pfam" id="PF00665">
    <property type="entry name" value="rve"/>
    <property type="match status" value="1"/>
</dbReference>
<keyword evidence="4" id="KW-1185">Reference proteome</keyword>
<protein>
    <recommendedName>
        <fullName evidence="2">Integrase catalytic domain-containing protein</fullName>
    </recommendedName>
</protein>
<organism evidence="3 4">
    <name type="scientific">Cuscuta epithymum</name>
    <dbReference type="NCBI Taxonomy" id="186058"/>
    <lineage>
        <taxon>Eukaryota</taxon>
        <taxon>Viridiplantae</taxon>
        <taxon>Streptophyta</taxon>
        <taxon>Embryophyta</taxon>
        <taxon>Tracheophyta</taxon>
        <taxon>Spermatophyta</taxon>
        <taxon>Magnoliopsida</taxon>
        <taxon>eudicotyledons</taxon>
        <taxon>Gunneridae</taxon>
        <taxon>Pentapetalae</taxon>
        <taxon>asterids</taxon>
        <taxon>lamiids</taxon>
        <taxon>Solanales</taxon>
        <taxon>Convolvulaceae</taxon>
        <taxon>Cuscuteae</taxon>
        <taxon>Cuscuta</taxon>
        <taxon>Cuscuta subgen. Cuscuta</taxon>
    </lineage>
</organism>
<name>A0AAV0FGD4_9ASTE</name>
<dbReference type="EMBL" id="CAMAPF010000982">
    <property type="protein sequence ID" value="CAH9134641.1"/>
    <property type="molecule type" value="Genomic_DNA"/>
</dbReference>
<sequence>MWHRSTTPLYLIHSDVWQSHVLSPNGFKYYVIFIDDFSRFTWLYPMRHKSEVVRHFQIFKTMFENLLNSKIKIFQSDGGGEFDNYGMRDIFLQNGILFRKSCPDTPEQNGVAERKHRHLLELARIMLFEAKMPAIFWVDAVFTATYIINRLSTPNLNGATPFEKLFHHSLDYYSMRIFGCACFPNFNVNSSNKLSTRSTLCVFLGYAPEYKGYRCLDPLTGKIYINRNVCFHENHFPYSDLISSLEKSTLPLCPPINTVQLHEICPPSASPLPQPSHRPPAIRRSITPPSDHHHQPAYTPHHLFSHQPASTTTP</sequence>
<gene>
    <name evidence="3" type="ORF">CEPIT_LOCUS33887</name>
</gene>